<keyword evidence="1" id="KW-0732">Signal</keyword>
<sequence>MGNLSFKLALLMVLVLAASCFAHAIHYNGHTCNEVADQCATLWCKSCSGHAYCDFKMQQCFCRRSELSPQIALPC</sequence>
<proteinExistence type="predicted"/>
<dbReference type="PROSITE" id="PS51257">
    <property type="entry name" value="PROKAR_LIPOPROTEIN"/>
    <property type="match status" value="1"/>
</dbReference>
<feature type="signal peptide" evidence="1">
    <location>
        <begin position="1"/>
        <end position="22"/>
    </location>
</feature>
<evidence type="ECO:0000256" key="1">
    <source>
        <dbReference type="SAM" id="SignalP"/>
    </source>
</evidence>
<evidence type="ECO:0000313" key="4">
    <source>
        <dbReference type="EMBL" id="KAJ4845036.1"/>
    </source>
</evidence>
<dbReference type="EMBL" id="JAKUCV010001792">
    <property type="protein sequence ID" value="KAJ4845036.1"/>
    <property type="molecule type" value="Genomic_DNA"/>
</dbReference>
<dbReference type="EMBL" id="JAKUCV010001792">
    <property type="protein sequence ID" value="KAJ4845035.1"/>
    <property type="molecule type" value="Genomic_DNA"/>
</dbReference>
<dbReference type="EMBL" id="JAKUCV010006575">
    <property type="protein sequence ID" value="KAJ4826821.1"/>
    <property type="molecule type" value="Genomic_DNA"/>
</dbReference>
<gene>
    <name evidence="3" type="ORF">Tsubulata_039097</name>
    <name evidence="4" type="ORF">Tsubulata_039100</name>
    <name evidence="2" type="ORF">Tsubulata_042291</name>
</gene>
<feature type="chain" id="PRO_5040654023" evidence="1">
    <location>
        <begin position="23"/>
        <end position="75"/>
    </location>
</feature>
<evidence type="ECO:0000313" key="5">
    <source>
        <dbReference type="Proteomes" id="UP001141552"/>
    </source>
</evidence>
<reference evidence="2" key="2">
    <citation type="journal article" date="2023" name="Plants (Basel)">
        <title>Annotation of the Turnera subulata (Passifloraceae) Draft Genome Reveals the S-Locus Evolved after the Divergence of Turneroideae from Passifloroideae in a Stepwise Manner.</title>
        <authorList>
            <person name="Henning P.M."/>
            <person name="Roalson E.H."/>
            <person name="Mir W."/>
            <person name="McCubbin A.G."/>
            <person name="Shore J.S."/>
        </authorList>
    </citation>
    <scope>NUCLEOTIDE SEQUENCE</scope>
    <source>
        <strain evidence="2">F60SS</strain>
    </source>
</reference>
<organism evidence="2 5">
    <name type="scientific">Turnera subulata</name>
    <dbReference type="NCBI Taxonomy" id="218843"/>
    <lineage>
        <taxon>Eukaryota</taxon>
        <taxon>Viridiplantae</taxon>
        <taxon>Streptophyta</taxon>
        <taxon>Embryophyta</taxon>
        <taxon>Tracheophyta</taxon>
        <taxon>Spermatophyta</taxon>
        <taxon>Magnoliopsida</taxon>
        <taxon>eudicotyledons</taxon>
        <taxon>Gunneridae</taxon>
        <taxon>Pentapetalae</taxon>
        <taxon>rosids</taxon>
        <taxon>fabids</taxon>
        <taxon>Malpighiales</taxon>
        <taxon>Passifloraceae</taxon>
        <taxon>Turnera</taxon>
    </lineage>
</organism>
<keyword evidence="5" id="KW-1185">Reference proteome</keyword>
<evidence type="ECO:0000313" key="2">
    <source>
        <dbReference type="EMBL" id="KAJ4826821.1"/>
    </source>
</evidence>
<dbReference type="AlphaFoldDB" id="A0A9Q0FAJ0"/>
<name>A0A9Q0FAJ0_9ROSI</name>
<protein>
    <submittedName>
        <fullName evidence="2">Uncharacterized protein</fullName>
    </submittedName>
</protein>
<evidence type="ECO:0000313" key="3">
    <source>
        <dbReference type="EMBL" id="KAJ4845035.1"/>
    </source>
</evidence>
<comment type="caution">
    <text evidence="2">The sequence shown here is derived from an EMBL/GenBank/DDBJ whole genome shotgun (WGS) entry which is preliminary data.</text>
</comment>
<accession>A0A9Q0FAJ0</accession>
<reference evidence="2" key="1">
    <citation type="submission" date="2022-02" db="EMBL/GenBank/DDBJ databases">
        <authorList>
            <person name="Henning P.M."/>
            <person name="McCubbin A.G."/>
            <person name="Shore J.S."/>
        </authorList>
    </citation>
    <scope>NUCLEOTIDE SEQUENCE</scope>
    <source>
        <strain evidence="2">F60SS</strain>
        <tissue evidence="2">Leaves</tissue>
    </source>
</reference>
<dbReference type="Proteomes" id="UP001141552">
    <property type="component" value="Unassembled WGS sequence"/>
</dbReference>